<gene>
    <name evidence="2" type="ORF">GCM10007977_076830</name>
</gene>
<dbReference type="InterPro" id="IPR004256">
    <property type="entry name" value="DUF234"/>
</dbReference>
<evidence type="ECO:0000313" key="3">
    <source>
        <dbReference type="Proteomes" id="UP000642070"/>
    </source>
</evidence>
<dbReference type="EMBL" id="BMPI01000049">
    <property type="protein sequence ID" value="GGM63914.1"/>
    <property type="molecule type" value="Genomic_DNA"/>
</dbReference>
<dbReference type="Proteomes" id="UP000642070">
    <property type="component" value="Unassembled WGS sequence"/>
</dbReference>
<evidence type="ECO:0000259" key="1">
    <source>
        <dbReference type="Pfam" id="PF03008"/>
    </source>
</evidence>
<comment type="caution">
    <text evidence="2">The sequence shown here is derived from an EMBL/GenBank/DDBJ whole genome shotgun (WGS) entry which is preliminary data.</text>
</comment>
<organism evidence="2 3">
    <name type="scientific">Dactylosporangium sucinum</name>
    <dbReference type="NCBI Taxonomy" id="1424081"/>
    <lineage>
        <taxon>Bacteria</taxon>
        <taxon>Bacillati</taxon>
        <taxon>Actinomycetota</taxon>
        <taxon>Actinomycetes</taxon>
        <taxon>Micromonosporales</taxon>
        <taxon>Micromonosporaceae</taxon>
        <taxon>Dactylosporangium</taxon>
    </lineage>
</organism>
<reference evidence="2" key="1">
    <citation type="journal article" date="2014" name="Int. J. Syst. Evol. Microbiol.">
        <title>Complete genome sequence of Corynebacterium casei LMG S-19264T (=DSM 44701T), isolated from a smear-ripened cheese.</title>
        <authorList>
            <consortium name="US DOE Joint Genome Institute (JGI-PGF)"/>
            <person name="Walter F."/>
            <person name="Albersmeier A."/>
            <person name="Kalinowski J."/>
            <person name="Ruckert C."/>
        </authorList>
    </citation>
    <scope>NUCLEOTIDE SEQUENCE</scope>
    <source>
        <strain evidence="2">JCM 19831</strain>
    </source>
</reference>
<sequence>MADPSRPRLKAAARDHAQRLVASGTLPSDTVIGRWWKDETVEIDVLGLTGDRPVLVGECRWQAKPQH</sequence>
<dbReference type="AlphaFoldDB" id="A0A917X446"/>
<proteinExistence type="predicted"/>
<protein>
    <recommendedName>
        <fullName evidence="1">DUF234 domain-containing protein</fullName>
    </recommendedName>
</protein>
<reference evidence="2" key="2">
    <citation type="submission" date="2020-09" db="EMBL/GenBank/DDBJ databases">
        <authorList>
            <person name="Sun Q."/>
            <person name="Ohkuma M."/>
        </authorList>
    </citation>
    <scope>NUCLEOTIDE SEQUENCE</scope>
    <source>
        <strain evidence="2">JCM 19831</strain>
    </source>
</reference>
<dbReference type="RefSeq" id="WP_190254960.1">
    <property type="nucleotide sequence ID" value="NZ_BMPI01000049.1"/>
</dbReference>
<name>A0A917X446_9ACTN</name>
<keyword evidence="3" id="KW-1185">Reference proteome</keyword>
<accession>A0A917X446</accession>
<dbReference type="Pfam" id="PF03008">
    <property type="entry name" value="DUF234"/>
    <property type="match status" value="1"/>
</dbReference>
<feature type="domain" description="DUF234" evidence="1">
    <location>
        <begin position="16"/>
        <end position="63"/>
    </location>
</feature>
<evidence type="ECO:0000313" key="2">
    <source>
        <dbReference type="EMBL" id="GGM63914.1"/>
    </source>
</evidence>